<evidence type="ECO:0000313" key="3">
    <source>
        <dbReference type="EMBL" id="RXK48464.1"/>
    </source>
</evidence>
<evidence type="ECO:0000313" key="4">
    <source>
        <dbReference type="Proteomes" id="UP000289691"/>
    </source>
</evidence>
<protein>
    <submittedName>
        <fullName evidence="3">Preprotein translocase subunit TatA</fullName>
    </submittedName>
</protein>
<keyword evidence="2" id="KW-1133">Transmembrane helix</keyword>
<reference evidence="3 4" key="1">
    <citation type="submission" date="2019-01" db="EMBL/GenBank/DDBJ databases">
        <title>Halorientalis sp. F13-25 a new haloarchaeum isolated from hypersaline water.</title>
        <authorList>
            <person name="Ana D.-V."/>
            <person name="Cristina S.-P."/>
            <person name="Antonio V."/>
        </authorList>
    </citation>
    <scope>NUCLEOTIDE SEQUENCE [LARGE SCALE GENOMIC DNA]</scope>
    <source>
        <strain evidence="3 4">F13-25</strain>
    </source>
</reference>
<dbReference type="Proteomes" id="UP000289691">
    <property type="component" value="Unassembled WGS sequence"/>
</dbReference>
<keyword evidence="2" id="KW-0812">Transmembrane</keyword>
<feature type="coiled-coil region" evidence="1">
    <location>
        <begin position="53"/>
        <end position="80"/>
    </location>
</feature>
<feature type="transmembrane region" description="Helical" evidence="2">
    <location>
        <begin position="29"/>
        <end position="54"/>
    </location>
</feature>
<accession>A0A498L088</accession>
<evidence type="ECO:0000256" key="2">
    <source>
        <dbReference type="SAM" id="Phobius"/>
    </source>
</evidence>
<dbReference type="RefSeq" id="WP_129069303.1">
    <property type="nucleotide sequence ID" value="NZ_RDFA01000004.1"/>
</dbReference>
<comment type="caution">
    <text evidence="3">The sequence shown here is derived from an EMBL/GenBank/DDBJ whole genome shotgun (WGS) entry which is preliminary data.</text>
</comment>
<keyword evidence="4" id="KW-1185">Reference proteome</keyword>
<gene>
    <name evidence="3" type="ORF">EAF64_12345</name>
</gene>
<sequence length="88" mass="8980">MVAPPSVPSLAAFPAGPLVVPGVPGGPELLVVLLVAILLFGVPLVAVAGAYLYLKRDVTIEELEGRIAELEAEREGSVDATGTDGEES</sequence>
<organism evidence="3 4">
    <name type="scientific">Halorientalis pallida</name>
    <dbReference type="NCBI Taxonomy" id="2479928"/>
    <lineage>
        <taxon>Archaea</taxon>
        <taxon>Methanobacteriati</taxon>
        <taxon>Methanobacteriota</taxon>
        <taxon>Stenosarchaea group</taxon>
        <taxon>Halobacteria</taxon>
        <taxon>Halobacteriales</taxon>
        <taxon>Haloarculaceae</taxon>
        <taxon>Halorientalis</taxon>
    </lineage>
</organism>
<dbReference type="EMBL" id="RDFA01000004">
    <property type="protein sequence ID" value="RXK48464.1"/>
    <property type="molecule type" value="Genomic_DNA"/>
</dbReference>
<keyword evidence="2" id="KW-0472">Membrane</keyword>
<name>A0A498L088_9EURY</name>
<dbReference type="AlphaFoldDB" id="A0A498L088"/>
<proteinExistence type="predicted"/>
<evidence type="ECO:0000256" key="1">
    <source>
        <dbReference type="SAM" id="Coils"/>
    </source>
</evidence>
<keyword evidence="1" id="KW-0175">Coiled coil</keyword>